<keyword evidence="5" id="KW-1185">Reference proteome</keyword>
<dbReference type="SMART" id="SM00355">
    <property type="entry name" value="ZnF_C2H2"/>
    <property type="match status" value="3"/>
</dbReference>
<feature type="domain" description="C2H2-type" evidence="3">
    <location>
        <begin position="56"/>
        <end position="82"/>
    </location>
</feature>
<accession>A0A8J5T439</accession>
<reference evidence="4" key="1">
    <citation type="journal article" date="2021" name="Sci. Adv.">
        <title>The American lobster genome reveals insights on longevity, neural, and immune adaptations.</title>
        <authorList>
            <person name="Polinski J.M."/>
            <person name="Zimin A.V."/>
            <person name="Clark K.F."/>
            <person name="Kohn A.B."/>
            <person name="Sadowski N."/>
            <person name="Timp W."/>
            <person name="Ptitsyn A."/>
            <person name="Khanna P."/>
            <person name="Romanova D.Y."/>
            <person name="Williams P."/>
            <person name="Greenwood S.J."/>
            <person name="Moroz L.L."/>
            <person name="Walt D.R."/>
            <person name="Bodnar A.G."/>
        </authorList>
    </citation>
    <scope>NUCLEOTIDE SEQUENCE</scope>
    <source>
        <strain evidence="4">GMGI-L3</strain>
    </source>
</reference>
<protein>
    <submittedName>
        <fullName evidence="4">Zinc finger protein 511-like</fullName>
    </submittedName>
</protein>
<organism evidence="4 5">
    <name type="scientific">Homarus americanus</name>
    <name type="common">American lobster</name>
    <dbReference type="NCBI Taxonomy" id="6706"/>
    <lineage>
        <taxon>Eukaryota</taxon>
        <taxon>Metazoa</taxon>
        <taxon>Ecdysozoa</taxon>
        <taxon>Arthropoda</taxon>
        <taxon>Crustacea</taxon>
        <taxon>Multicrustacea</taxon>
        <taxon>Malacostraca</taxon>
        <taxon>Eumalacostraca</taxon>
        <taxon>Eucarida</taxon>
        <taxon>Decapoda</taxon>
        <taxon>Pleocyemata</taxon>
        <taxon>Astacidea</taxon>
        <taxon>Nephropoidea</taxon>
        <taxon>Nephropidae</taxon>
        <taxon>Homarus</taxon>
    </lineage>
</organism>
<evidence type="ECO:0000313" key="4">
    <source>
        <dbReference type="EMBL" id="KAG7172739.1"/>
    </source>
</evidence>
<dbReference type="GO" id="GO:0008270">
    <property type="term" value="F:zinc ion binding"/>
    <property type="evidence" value="ECO:0007669"/>
    <property type="project" value="UniProtKB-KW"/>
</dbReference>
<evidence type="ECO:0000259" key="3">
    <source>
        <dbReference type="PROSITE" id="PS50157"/>
    </source>
</evidence>
<gene>
    <name evidence="4" type="primary">Znf511-L</name>
    <name evidence="4" type="ORF">Hamer_G006968</name>
</gene>
<dbReference type="InterPro" id="IPR039258">
    <property type="entry name" value="ZNF511"/>
</dbReference>
<evidence type="ECO:0000256" key="1">
    <source>
        <dbReference type="PROSITE-ProRule" id="PRU00042"/>
    </source>
</evidence>
<keyword evidence="1" id="KW-0862">Zinc</keyword>
<sequence length="281" mass="31750">MGTSDSWNYLATLGVHHRAWSDPIFVEGLNVCCPLRKIPSVDLDEEEFLHCRVNVIKCSAMGCNKSFTTVAEHASHQRACHTHVCSMCKQSLPAHHLLDLHLLEVHDTLFQLMATRKPMYQCFLETCSEKFSSPAERKTHCISIHKYPKDFRFDMTWRKSEKSKKRGGMSQKEVPVAMDCEATGPADTNAQEQTLPENVATNENNINADVSNRRKLTNKIPNCVSFGVGVTRGFVRGNRGRRGHKRGGGTHWHQKMRPANSVKTNIEEVSMKDLEQALCTE</sequence>
<dbReference type="AlphaFoldDB" id="A0A8J5T439"/>
<name>A0A8J5T439_HOMAM</name>
<dbReference type="OrthoDB" id="18440at2759"/>
<dbReference type="EMBL" id="JAHLQT010010484">
    <property type="protein sequence ID" value="KAG7172739.1"/>
    <property type="molecule type" value="Genomic_DNA"/>
</dbReference>
<keyword evidence="1" id="KW-0863">Zinc-finger</keyword>
<dbReference type="PROSITE" id="PS00028">
    <property type="entry name" value="ZINC_FINGER_C2H2_1"/>
    <property type="match status" value="3"/>
</dbReference>
<proteinExistence type="predicted"/>
<dbReference type="InterPro" id="IPR013087">
    <property type="entry name" value="Znf_C2H2_type"/>
</dbReference>
<feature type="region of interest" description="Disordered" evidence="2">
    <location>
        <begin position="235"/>
        <end position="255"/>
    </location>
</feature>
<evidence type="ECO:0000313" key="5">
    <source>
        <dbReference type="Proteomes" id="UP000747542"/>
    </source>
</evidence>
<keyword evidence="1" id="KW-0479">Metal-binding</keyword>
<dbReference type="PROSITE" id="PS50157">
    <property type="entry name" value="ZINC_FINGER_C2H2_2"/>
    <property type="match status" value="1"/>
</dbReference>
<dbReference type="PANTHER" id="PTHR21354:SF0">
    <property type="entry name" value="ZINC FINGER PROTEIN 511"/>
    <property type="match status" value="1"/>
</dbReference>
<evidence type="ECO:0000256" key="2">
    <source>
        <dbReference type="SAM" id="MobiDB-lite"/>
    </source>
</evidence>
<feature type="compositionally biased region" description="Basic residues" evidence="2">
    <location>
        <begin position="238"/>
        <end position="255"/>
    </location>
</feature>
<comment type="caution">
    <text evidence="4">The sequence shown here is derived from an EMBL/GenBank/DDBJ whole genome shotgun (WGS) entry which is preliminary data.</text>
</comment>
<dbReference type="PANTHER" id="PTHR21354">
    <property type="entry name" value="ZINC FINGER PROTEIN 511"/>
    <property type="match status" value="1"/>
</dbReference>
<dbReference type="Proteomes" id="UP000747542">
    <property type="component" value="Unassembled WGS sequence"/>
</dbReference>